<sequence>MIASLAMYDFGPAEAANDRLWQLIRRALAARGIAAPADLTRGAAAYWPAWQSPDLILAQTCGYPYRSRLHEHVTLVASPDYGLPGCPPGHYKTIFVARADDRRQNLHDFSGAPMAYNEDLSQSGWAAPAQHLLDLGLTPCPRLRSESHRASARAVAAGAADLAGLDALTWRLMQGFDPSATQLKVVAETAPTPVLPFITAKTNPPEPLREALSAAIAALAPADAAALQLRGIVVIPKAAYLAVPTPPPPQHFGMKN</sequence>
<proteinExistence type="predicted"/>
<keyword evidence="2" id="KW-1185">Reference proteome</keyword>
<evidence type="ECO:0000313" key="1">
    <source>
        <dbReference type="EMBL" id="MDQ2065748.1"/>
    </source>
</evidence>
<dbReference type="Gene3D" id="3.40.190.10">
    <property type="entry name" value="Periplasmic binding protein-like II"/>
    <property type="match status" value="1"/>
</dbReference>
<dbReference type="RefSeq" id="WP_306679439.1">
    <property type="nucleotide sequence ID" value="NZ_JAVDBT010000004.1"/>
</dbReference>
<dbReference type="PANTHER" id="PTHR35841">
    <property type="entry name" value="PHOSPHONATES-BINDING PERIPLASMIC PROTEIN"/>
    <property type="match status" value="1"/>
</dbReference>
<reference evidence="1 2" key="1">
    <citation type="submission" date="2023-08" db="EMBL/GenBank/DDBJ databases">
        <title>Characterization of two Paracoccaceae strains isolated from Phycosphere and proposal of Xinfangfangia lacusdiani sp. nov.</title>
        <authorList>
            <person name="Deng Y."/>
            <person name="Zhang Y.Q."/>
        </authorList>
    </citation>
    <scope>NUCLEOTIDE SEQUENCE [LARGE SCALE GENOMIC DNA]</scope>
    <source>
        <strain evidence="1 2">CPCC 101601</strain>
    </source>
</reference>
<dbReference type="Pfam" id="PF12974">
    <property type="entry name" value="Phosphonate-bd"/>
    <property type="match status" value="1"/>
</dbReference>
<dbReference type="SUPFAM" id="SSF53850">
    <property type="entry name" value="Periplasmic binding protein-like II"/>
    <property type="match status" value="1"/>
</dbReference>
<comment type="caution">
    <text evidence="1">The sequence shown here is derived from an EMBL/GenBank/DDBJ whole genome shotgun (WGS) entry which is preliminary data.</text>
</comment>
<protein>
    <submittedName>
        <fullName evidence="1">PhnD/SsuA/transferrin family substrate-binding protein</fullName>
    </submittedName>
</protein>
<accession>A0ABU0VVN5</accession>
<dbReference type="PANTHER" id="PTHR35841:SF1">
    <property type="entry name" value="PHOSPHONATES-BINDING PERIPLASMIC PROTEIN"/>
    <property type="match status" value="1"/>
</dbReference>
<gene>
    <name evidence="1" type="ORF">Q9295_05150</name>
</gene>
<dbReference type="EMBL" id="JAVDBT010000004">
    <property type="protein sequence ID" value="MDQ2065748.1"/>
    <property type="molecule type" value="Genomic_DNA"/>
</dbReference>
<dbReference type="Proteomes" id="UP001239680">
    <property type="component" value="Unassembled WGS sequence"/>
</dbReference>
<name>A0ABU0VVN5_9RHOB</name>
<evidence type="ECO:0000313" key="2">
    <source>
        <dbReference type="Proteomes" id="UP001239680"/>
    </source>
</evidence>
<organism evidence="1 2">
    <name type="scientific">Pseudogemmobacter lacusdianii</name>
    <dbReference type="NCBI Taxonomy" id="3069608"/>
    <lineage>
        <taxon>Bacteria</taxon>
        <taxon>Pseudomonadati</taxon>
        <taxon>Pseudomonadota</taxon>
        <taxon>Alphaproteobacteria</taxon>
        <taxon>Rhodobacterales</taxon>
        <taxon>Paracoccaceae</taxon>
        <taxon>Pseudogemmobacter</taxon>
    </lineage>
</organism>